<proteinExistence type="predicted"/>
<dbReference type="GO" id="GO:0006753">
    <property type="term" value="P:nucleoside phosphate metabolic process"/>
    <property type="evidence" value="ECO:0007669"/>
    <property type="project" value="TreeGrafter"/>
</dbReference>
<evidence type="ECO:0000313" key="5">
    <source>
        <dbReference type="Proteomes" id="UP001179647"/>
    </source>
</evidence>
<name>A0AAF0CUL0_9ENTE</name>
<keyword evidence="5" id="KW-1185">Reference proteome</keyword>
<dbReference type="EMBL" id="CP110232">
    <property type="protein sequence ID" value="WEG73144.1"/>
    <property type="molecule type" value="Genomic_DNA"/>
</dbReference>
<dbReference type="InterPro" id="IPR015797">
    <property type="entry name" value="NUDIX_hydrolase-like_dom_sf"/>
</dbReference>
<accession>A0AAF0CUL0</accession>
<organism evidence="4 5">
    <name type="scientific">Vagococcus intermedius</name>
    <dbReference type="NCBI Taxonomy" id="2991418"/>
    <lineage>
        <taxon>Bacteria</taxon>
        <taxon>Bacillati</taxon>
        <taxon>Bacillota</taxon>
        <taxon>Bacilli</taxon>
        <taxon>Lactobacillales</taxon>
        <taxon>Enterococcaceae</taxon>
        <taxon>Vagococcus</taxon>
    </lineage>
</organism>
<dbReference type="AlphaFoldDB" id="A0AAF0CUL0"/>
<dbReference type="GO" id="GO:0019693">
    <property type="term" value="P:ribose phosphate metabolic process"/>
    <property type="evidence" value="ECO:0007669"/>
    <property type="project" value="TreeGrafter"/>
</dbReference>
<dbReference type="Gene3D" id="3.90.79.10">
    <property type="entry name" value="Nucleoside Triphosphate Pyrophosphohydrolase"/>
    <property type="match status" value="1"/>
</dbReference>
<evidence type="ECO:0000256" key="1">
    <source>
        <dbReference type="ARBA" id="ARBA00001946"/>
    </source>
</evidence>
<keyword evidence="2 4" id="KW-0378">Hydrolase</keyword>
<dbReference type="KEGG" id="vie:OL234_09295"/>
<dbReference type="RefSeq" id="WP_275468948.1">
    <property type="nucleotide sequence ID" value="NZ_CP110232.1"/>
</dbReference>
<protein>
    <submittedName>
        <fullName evidence="4">NUDIX hydrolase</fullName>
    </submittedName>
</protein>
<dbReference type="PANTHER" id="PTHR11839:SF18">
    <property type="entry name" value="NUDIX HYDROLASE DOMAIN-CONTAINING PROTEIN"/>
    <property type="match status" value="1"/>
</dbReference>
<dbReference type="SUPFAM" id="SSF55811">
    <property type="entry name" value="Nudix"/>
    <property type="match status" value="1"/>
</dbReference>
<dbReference type="Pfam" id="PF00293">
    <property type="entry name" value="NUDIX"/>
    <property type="match status" value="1"/>
</dbReference>
<dbReference type="GO" id="GO:0016787">
    <property type="term" value="F:hydrolase activity"/>
    <property type="evidence" value="ECO:0007669"/>
    <property type="project" value="UniProtKB-KW"/>
</dbReference>
<dbReference type="Proteomes" id="UP001179647">
    <property type="component" value="Chromosome"/>
</dbReference>
<gene>
    <name evidence="4" type="ORF">OL234_09295</name>
</gene>
<dbReference type="InterPro" id="IPR000086">
    <property type="entry name" value="NUDIX_hydrolase_dom"/>
</dbReference>
<evidence type="ECO:0000256" key="2">
    <source>
        <dbReference type="ARBA" id="ARBA00022801"/>
    </source>
</evidence>
<feature type="domain" description="Nudix hydrolase" evidence="3">
    <location>
        <begin position="43"/>
        <end position="174"/>
    </location>
</feature>
<evidence type="ECO:0000313" key="4">
    <source>
        <dbReference type="EMBL" id="WEG73144.1"/>
    </source>
</evidence>
<dbReference type="FunFam" id="3.90.79.10:FF:000024">
    <property type="entry name" value="ADP-ribose pyrophosphatase"/>
    <property type="match status" value="1"/>
</dbReference>
<dbReference type="CDD" id="cd03424">
    <property type="entry name" value="NUDIX_ADPRase_Nudt5_UGPPase_Nudt14"/>
    <property type="match status" value="1"/>
</dbReference>
<sequence length="188" mass="21305">MKDTDFEEVTLTRQSIFKGKIIDVVLDEVRLPSGEMGTRELVFHQGAVGIVPLTEDERLVLVRQFRKPLEKVMLEIPAGKLETTDSSHLATAQRELEEETGFQATNWRELTEFASSPGFANEILYLYEATNLTKVNNPLPQDEDELIELVYLTLEEAKAAIKAGEIYDAKTIIAVQHWELTRLRATSK</sequence>
<dbReference type="PROSITE" id="PS51462">
    <property type="entry name" value="NUDIX"/>
    <property type="match status" value="1"/>
</dbReference>
<evidence type="ECO:0000259" key="3">
    <source>
        <dbReference type="PROSITE" id="PS51462"/>
    </source>
</evidence>
<comment type="cofactor">
    <cofactor evidence="1">
        <name>Mg(2+)</name>
        <dbReference type="ChEBI" id="CHEBI:18420"/>
    </cofactor>
</comment>
<reference evidence="4" key="1">
    <citation type="submission" date="2022-10" db="EMBL/GenBank/DDBJ databases">
        <title>Vagococcus sp. isolated from poultry meat.</title>
        <authorList>
            <person name="Johansson P."/>
            <person name="Bjorkroth J."/>
        </authorList>
    </citation>
    <scope>NUCLEOTIDE SEQUENCE</scope>
    <source>
        <strain evidence="4">STAA11</strain>
    </source>
</reference>
<dbReference type="GO" id="GO:0005829">
    <property type="term" value="C:cytosol"/>
    <property type="evidence" value="ECO:0007669"/>
    <property type="project" value="TreeGrafter"/>
</dbReference>
<dbReference type="PANTHER" id="PTHR11839">
    <property type="entry name" value="UDP/ADP-SUGAR PYROPHOSPHATASE"/>
    <property type="match status" value="1"/>
</dbReference>